<dbReference type="InterPro" id="IPR024529">
    <property type="entry name" value="ECF_trnsprt_substrate-spec"/>
</dbReference>
<accession>A0A3R6VKY5</accession>
<dbReference type="GO" id="GO:0022857">
    <property type="term" value="F:transmembrane transporter activity"/>
    <property type="evidence" value="ECO:0007669"/>
    <property type="project" value="InterPro"/>
</dbReference>
<feature type="transmembrane region" description="Helical" evidence="1">
    <location>
        <begin position="128"/>
        <end position="149"/>
    </location>
</feature>
<dbReference type="AlphaFoldDB" id="A0A3R6VKY5"/>
<dbReference type="EMBL" id="QOCR01000001">
    <property type="protein sequence ID" value="RHW51815.1"/>
    <property type="molecule type" value="Genomic_DNA"/>
</dbReference>
<dbReference type="Gene3D" id="1.10.1760.20">
    <property type="match status" value="1"/>
</dbReference>
<feature type="transmembrane region" description="Helical" evidence="1">
    <location>
        <begin position="87"/>
        <end position="107"/>
    </location>
</feature>
<gene>
    <name evidence="2" type="ORF">DS831_00310</name>
</gene>
<keyword evidence="1" id="KW-0472">Membrane</keyword>
<keyword evidence="1" id="KW-1133">Transmembrane helix</keyword>
<feature type="transmembrane region" description="Helical" evidence="1">
    <location>
        <begin position="155"/>
        <end position="173"/>
    </location>
</feature>
<comment type="caution">
    <text evidence="2">The sequence shown here is derived from an EMBL/GenBank/DDBJ whole genome shotgun (WGS) entry which is preliminary data.</text>
</comment>
<organism evidence="2 3">
    <name type="scientific">Bombilactobacillus bombi</name>
    <dbReference type="NCBI Taxonomy" id="1303590"/>
    <lineage>
        <taxon>Bacteria</taxon>
        <taxon>Bacillati</taxon>
        <taxon>Bacillota</taxon>
        <taxon>Bacilli</taxon>
        <taxon>Lactobacillales</taxon>
        <taxon>Lactobacillaceae</taxon>
        <taxon>Bombilactobacillus</taxon>
    </lineage>
</organism>
<keyword evidence="3" id="KW-1185">Reference proteome</keyword>
<feature type="transmembrane region" description="Helical" evidence="1">
    <location>
        <begin position="194"/>
        <end position="215"/>
    </location>
</feature>
<protein>
    <submittedName>
        <fullName evidence="2">Folate family ECF transporter S component</fullName>
    </submittedName>
</protein>
<dbReference type="Proteomes" id="UP000284109">
    <property type="component" value="Unassembled WGS sequence"/>
</dbReference>
<dbReference type="OrthoDB" id="4624at2"/>
<evidence type="ECO:0000313" key="3">
    <source>
        <dbReference type="Proteomes" id="UP000284109"/>
    </source>
</evidence>
<dbReference type="Pfam" id="PF12822">
    <property type="entry name" value="ECF_trnsprt"/>
    <property type="match status" value="1"/>
</dbReference>
<dbReference type="InterPro" id="IPR030949">
    <property type="entry name" value="ECF_S_folate_fam"/>
</dbReference>
<reference evidence="2 3" key="1">
    <citation type="submission" date="2018-07" db="EMBL/GenBank/DDBJ databases">
        <title>Genome sequences of six Lactobacillus spp. isolated from bumble bee guts.</title>
        <authorList>
            <person name="Motta E.V.S."/>
            <person name="Moran N.A."/>
        </authorList>
    </citation>
    <scope>NUCLEOTIDE SEQUENCE [LARGE SCALE GENOMIC DNA]</scope>
    <source>
        <strain evidence="2 3">BI-1.1</strain>
    </source>
</reference>
<evidence type="ECO:0000256" key="1">
    <source>
        <dbReference type="SAM" id="Phobius"/>
    </source>
</evidence>
<dbReference type="NCBIfam" id="TIGR04518">
    <property type="entry name" value="ECF_S_folT_fam"/>
    <property type="match status" value="1"/>
</dbReference>
<evidence type="ECO:0000313" key="2">
    <source>
        <dbReference type="EMBL" id="RHW51815.1"/>
    </source>
</evidence>
<keyword evidence="1" id="KW-0812">Transmembrane</keyword>
<feature type="transmembrane region" description="Helical" evidence="1">
    <location>
        <begin position="62"/>
        <end position="81"/>
    </location>
</feature>
<name>A0A3R6VKY5_9LACO</name>
<proteinExistence type="predicted"/>
<sequence>MVVVLYKSGVGNKALSAGGTECEHRTKRRLTSCDFIAAFATISGSSKKEMLKMNKIQSMSKTMGLTWLAILMALQMILGRVHVGPNFLKVGFGFIATALIGYYFGPWKSMLVGFISDVITNSLFPDGAFFWGFTLSAIVGGFIYGVMLYQKPATIGRILLTTILVVLIVDLGLNTEWVSILGKVNFMTMFWIRIWKELIFIPIQTVILVFVFKWLKQHQYD</sequence>